<proteinExistence type="predicted"/>
<keyword evidence="2" id="KW-0255">Endonuclease</keyword>
<accession>A0ABU2Y670</accession>
<dbReference type="PANTHER" id="PTHR42834">
    <property type="entry name" value="ENDONUCLEASE/EXONUCLEASE/PHOSPHATASE FAMILY PROTEIN (AFU_ORTHOLOGUE AFUA_3G09210)"/>
    <property type="match status" value="1"/>
</dbReference>
<comment type="caution">
    <text evidence="2">The sequence shown here is derived from an EMBL/GenBank/DDBJ whole genome shotgun (WGS) entry which is preliminary data.</text>
</comment>
<dbReference type="RefSeq" id="WP_311593785.1">
    <property type="nucleotide sequence ID" value="NZ_JAVRHV010000005.1"/>
</dbReference>
<evidence type="ECO:0000313" key="2">
    <source>
        <dbReference type="EMBL" id="MDT0553698.1"/>
    </source>
</evidence>
<gene>
    <name evidence="2" type="ORF">RM519_10610</name>
</gene>
<feature type="domain" description="Endonuclease/exonuclease/phosphatase" evidence="1">
    <location>
        <begin position="18"/>
        <end position="334"/>
    </location>
</feature>
<dbReference type="Gene3D" id="3.60.10.10">
    <property type="entry name" value="Endonuclease/exonuclease/phosphatase"/>
    <property type="match status" value="1"/>
</dbReference>
<dbReference type="Proteomes" id="UP001252186">
    <property type="component" value="Unassembled WGS sequence"/>
</dbReference>
<keyword evidence="2" id="KW-0378">Hydrolase</keyword>
<dbReference type="PANTHER" id="PTHR42834:SF1">
    <property type="entry name" value="ENDONUCLEASE_EXONUCLEASE_PHOSPHATASE FAMILY PROTEIN (AFU_ORTHOLOGUE AFUA_3G09210)"/>
    <property type="match status" value="1"/>
</dbReference>
<evidence type="ECO:0000259" key="1">
    <source>
        <dbReference type="Pfam" id="PF19580"/>
    </source>
</evidence>
<name>A0ABU2Y670_9FLAO</name>
<reference evidence="2 3" key="1">
    <citation type="submission" date="2023-09" db="EMBL/GenBank/DDBJ databases">
        <authorList>
            <person name="Rey-Velasco X."/>
        </authorList>
    </citation>
    <scope>NUCLEOTIDE SEQUENCE [LARGE SCALE GENOMIC DNA]</scope>
    <source>
        <strain evidence="2 3">P050</strain>
    </source>
</reference>
<dbReference type="GO" id="GO:0004519">
    <property type="term" value="F:endonuclease activity"/>
    <property type="evidence" value="ECO:0007669"/>
    <property type="project" value="UniProtKB-KW"/>
</dbReference>
<organism evidence="2 3">
    <name type="scientific">Urechidicola vernalis</name>
    <dbReference type="NCBI Taxonomy" id="3075600"/>
    <lineage>
        <taxon>Bacteria</taxon>
        <taxon>Pseudomonadati</taxon>
        <taxon>Bacteroidota</taxon>
        <taxon>Flavobacteriia</taxon>
        <taxon>Flavobacteriales</taxon>
        <taxon>Flavobacteriaceae</taxon>
        <taxon>Urechidicola</taxon>
    </lineage>
</organism>
<evidence type="ECO:0000313" key="3">
    <source>
        <dbReference type="Proteomes" id="UP001252186"/>
    </source>
</evidence>
<keyword evidence="3" id="KW-1185">Reference proteome</keyword>
<dbReference type="InterPro" id="IPR036691">
    <property type="entry name" value="Endo/exonu/phosph_ase_sf"/>
</dbReference>
<dbReference type="SUPFAM" id="SSF56219">
    <property type="entry name" value="DNase I-like"/>
    <property type="match status" value="1"/>
</dbReference>
<sequence length="336" mass="39035">MCLQSTAQNNSKTYNIHTVAFYNVENLFDTIDDPNSKDEYSPILKLKTSKSDAYWSKINNIARVISEIGKETTKTSPTLIGLAEIENKAVLKDLIKTEHIKNQNYDYIHVDSPDWRGIDVALLYKKGSFEPINFKTFELFAFNDKGYRIKTRNQLLVTGYLDNELIHLIITHWPSQQRGQQKTEYLRVKSAELSAQIIEEVRNEFKRPKIILMGDLNENPTAEYLEETLKISANKEGVSDVSLYNPFKSHFKNGHSSLGFRDNLNMFDQILISQPFIAKEYNNYQFYKSGIFNPSYLTQKRGNYKGYPFRSWGQNNTFTGGYSDHYPVYIYLIKEQ</sequence>
<protein>
    <submittedName>
        <fullName evidence="2">Endonuclease/exonuclease/phosphatase family protein</fullName>
    </submittedName>
</protein>
<dbReference type="EMBL" id="JAVRHV010000005">
    <property type="protein sequence ID" value="MDT0553698.1"/>
    <property type="molecule type" value="Genomic_DNA"/>
</dbReference>
<dbReference type="Pfam" id="PF19580">
    <property type="entry name" value="Exo_endo_phos_3"/>
    <property type="match status" value="1"/>
</dbReference>
<dbReference type="InterPro" id="IPR005135">
    <property type="entry name" value="Endo/exonuclease/phosphatase"/>
</dbReference>
<keyword evidence="2" id="KW-0540">Nuclease</keyword>